<sequence>VTSQGAVISATASPVTVNLGTLGTLGTLADDATATVSFRVTIDAGTTNGTVLSNQATVTRDGDTTGVRSDDNGTSGDGLNPTLTPVYTEAPTPLFDKTQTDSSETGSIDSNVLIGEVVTFQLAFTAPSGTTRQLTFADTLPTGLAYVAGSARLWRTSTALNASLNPGGINSANANDPVTLIDGVHLLQSGQTLSLALGNVINSDANAGTTEQYVLEYRARVQNLAGNAKGETLTNSATIRTLNTLGVEQSLTPVVASLSIIEPSLTLNKTVSPSALLSSGGATTYTLVVANTGNAPAYDVCITDPLSDSWTLGTVTATPSGTDAPTGITTEATDCGSDGLRVQVEVFPAGGVLTLTIPVSDTDLSGAPNDQLNNTASATWTSLPGATGSGSGLDAAGTAGTEDGERTGAGSGVNLYTVSDSAQVTINELNLTKTVDDTQRYAIGELVTYRLDISVPANFSVTDAVLTDALPEGLLYVGPVNRVDTNTALTNASLTDSASGTPPTLTITLGTLTNSAASAQTLSLEYGVRVANVLTNQFDTEPLENTATLTFKDPRDDNAEKTRIDAASIQLGEPQLSLTLDAAGPSGTLTNLQAGDVITYTLSLSNASGVGVTTAFDSLLSSVLPAGLTGVSDSLASTDNTNLSSEALSALLATLSIDADGLSTTSDGFDLPAGAVLELTFQAKLDVGVLSGDTIPATTANVTYTSLDGEDATERTGSGTPEVNDYQANDSAQALTIDSTVAFDKQFLPNTRTTFAVGEEVTYRLKVSLIEGTTEDLVLTDTLPAGLSYVGYTLGAGSGDSLTIPFDPATDLTVTPATGPSDTGQVVRFDLGTVVNAANGRRDDDYLTVDLTARVDNVTANQAETVLGNQAKLEYVDAEGNQTLHFDADGETDGNQPLNLTVVEPTVTLVLDQSVETLSLGDTVTYTLTLSASDATAYGVQLVDTLPPGLEYVSATGGTPSIKDQTLTFDLAQLAQGASHEITITARLRPDSVVGVSQPNQATLTWGSIPEASGDADSGRIGSDGAGDGLNNYATSQSVSLTPTTNAVIDATKTVTDLNGGDALAGDTLEYTVILENTGTEHATNVVFTDPIPANTAYVADSTTLNGSRLADSGGGLSF</sequence>
<dbReference type="Proteomes" id="UP000434044">
    <property type="component" value="Unassembled WGS sequence"/>
</dbReference>
<feature type="region of interest" description="Disordered" evidence="1">
    <location>
        <begin position="53"/>
        <end position="83"/>
    </location>
</feature>
<proteinExistence type="predicted"/>
<accession>A0A6N8EG65</accession>
<dbReference type="PANTHER" id="PTHR34819">
    <property type="entry name" value="LARGE CYSTEINE-RICH PERIPLASMIC PROTEIN OMCB"/>
    <property type="match status" value="1"/>
</dbReference>
<feature type="domain" description="DUF11" evidence="2">
    <location>
        <begin position="1061"/>
        <end position="1108"/>
    </location>
</feature>
<feature type="region of interest" description="Disordered" evidence="1">
    <location>
        <begin position="1006"/>
        <end position="1027"/>
    </location>
</feature>
<dbReference type="RefSeq" id="WP_155451748.1">
    <property type="nucleotide sequence ID" value="NZ_WNKT01000103.1"/>
</dbReference>
<dbReference type="NCBIfam" id="TIGR01451">
    <property type="entry name" value="B_ant_repeat"/>
    <property type="match status" value="5"/>
</dbReference>
<feature type="compositionally biased region" description="Polar residues" evidence="1">
    <location>
        <begin position="366"/>
        <end position="384"/>
    </location>
</feature>
<gene>
    <name evidence="3" type="ORF">GJ668_19500</name>
</gene>
<dbReference type="AlphaFoldDB" id="A0A6N8EG65"/>
<comment type="caution">
    <text evidence="3">The sequence shown here is derived from an EMBL/GenBank/DDBJ whole genome shotgun (WGS) entry which is preliminary data.</text>
</comment>
<dbReference type="EMBL" id="WNKT01000103">
    <property type="protein sequence ID" value="MTW23213.1"/>
    <property type="molecule type" value="Genomic_DNA"/>
</dbReference>
<dbReference type="InterPro" id="IPR051172">
    <property type="entry name" value="Chlamydia_OmcB"/>
</dbReference>
<dbReference type="NCBIfam" id="TIGR04226">
    <property type="entry name" value="RrgB_K2N_iso_D2"/>
    <property type="match status" value="4"/>
</dbReference>
<evidence type="ECO:0000259" key="2">
    <source>
        <dbReference type="Pfam" id="PF01345"/>
    </source>
</evidence>
<dbReference type="OrthoDB" id="5800414at2"/>
<feature type="region of interest" description="Disordered" evidence="1">
    <location>
        <begin position="366"/>
        <end position="412"/>
    </location>
</feature>
<evidence type="ECO:0000313" key="3">
    <source>
        <dbReference type="EMBL" id="MTW23213.1"/>
    </source>
</evidence>
<evidence type="ECO:0000313" key="4">
    <source>
        <dbReference type="Proteomes" id="UP000434044"/>
    </source>
</evidence>
<evidence type="ECO:0000256" key="1">
    <source>
        <dbReference type="SAM" id="MobiDB-lite"/>
    </source>
</evidence>
<feature type="domain" description="DUF11" evidence="2">
    <location>
        <begin position="429"/>
        <end position="550"/>
    </location>
</feature>
<feature type="domain" description="DUF11" evidence="2">
    <location>
        <begin position="265"/>
        <end position="379"/>
    </location>
</feature>
<feature type="compositionally biased region" description="Basic and acidic residues" evidence="1">
    <location>
        <begin position="60"/>
        <end position="71"/>
    </location>
</feature>
<dbReference type="PANTHER" id="PTHR34819:SF3">
    <property type="entry name" value="CELL SURFACE PROTEIN"/>
    <property type="match status" value="1"/>
</dbReference>
<dbReference type="InterPro" id="IPR001434">
    <property type="entry name" value="OmcB-like_DUF11"/>
</dbReference>
<feature type="domain" description="DUF11" evidence="2">
    <location>
        <begin position="914"/>
        <end position="993"/>
    </location>
</feature>
<protein>
    <submittedName>
        <fullName evidence="3">Isopeptide-forming domain-containing fimbrial protein</fullName>
    </submittedName>
</protein>
<dbReference type="Pfam" id="PF01345">
    <property type="entry name" value="DUF11"/>
    <property type="match status" value="4"/>
</dbReference>
<dbReference type="InterPro" id="IPR047589">
    <property type="entry name" value="DUF11_rpt"/>
</dbReference>
<dbReference type="InterPro" id="IPR026466">
    <property type="entry name" value="Fim_isopep_form_D2_dom"/>
</dbReference>
<organism evidence="3 4">
    <name type="scientific">Allochromatium palmeri</name>
    <dbReference type="NCBI Taxonomy" id="231048"/>
    <lineage>
        <taxon>Bacteria</taxon>
        <taxon>Pseudomonadati</taxon>
        <taxon>Pseudomonadota</taxon>
        <taxon>Gammaproteobacteria</taxon>
        <taxon>Chromatiales</taxon>
        <taxon>Chromatiaceae</taxon>
        <taxon>Allochromatium</taxon>
    </lineage>
</organism>
<dbReference type="Gene3D" id="2.60.40.740">
    <property type="match status" value="5"/>
</dbReference>
<keyword evidence="4" id="KW-1185">Reference proteome</keyword>
<name>A0A6N8EG65_9GAMM</name>
<reference evidence="3 4" key="1">
    <citation type="submission" date="2019-11" db="EMBL/GenBank/DDBJ databases">
        <title>Whole-genome sequence of the anaerobic purple sulfur bacterium Allochromatium palmeri DSM 15591.</title>
        <authorList>
            <person name="Kyndt J.A."/>
            <person name="Meyer T.E."/>
        </authorList>
    </citation>
    <scope>NUCLEOTIDE SEQUENCE [LARGE SCALE GENOMIC DNA]</scope>
    <source>
        <strain evidence="3 4">DSM 15591</strain>
    </source>
</reference>
<feature type="non-terminal residue" evidence="3">
    <location>
        <position position="1"/>
    </location>
</feature>
<feature type="non-terminal residue" evidence="3">
    <location>
        <position position="1119"/>
    </location>
</feature>